<dbReference type="Proteomes" id="UP000298412">
    <property type="component" value="Unassembled WGS sequence"/>
</dbReference>
<dbReference type="PROSITE" id="PS50887">
    <property type="entry name" value="GGDEF"/>
    <property type="match status" value="1"/>
</dbReference>
<dbReference type="AlphaFoldDB" id="A0A4V3IE18"/>
<accession>A0A4V3IE18</accession>
<evidence type="ECO:0000313" key="2">
    <source>
        <dbReference type="EMBL" id="TFC10398.1"/>
    </source>
</evidence>
<dbReference type="InterPro" id="IPR050469">
    <property type="entry name" value="Diguanylate_Cyclase"/>
</dbReference>
<protein>
    <submittedName>
        <fullName evidence="2">Diguanylate cyclase</fullName>
    </submittedName>
</protein>
<dbReference type="Pfam" id="PF00990">
    <property type="entry name" value="GGDEF"/>
    <property type="match status" value="1"/>
</dbReference>
<dbReference type="NCBIfam" id="TIGR00254">
    <property type="entry name" value="GGDEF"/>
    <property type="match status" value="1"/>
</dbReference>
<dbReference type="InterPro" id="IPR043128">
    <property type="entry name" value="Rev_trsase/Diguanyl_cyclase"/>
</dbReference>
<evidence type="ECO:0000313" key="3">
    <source>
        <dbReference type="Proteomes" id="UP000298412"/>
    </source>
</evidence>
<feature type="domain" description="GGDEF" evidence="1">
    <location>
        <begin position="428"/>
        <end position="554"/>
    </location>
</feature>
<sequence length="554" mass="60028">MLRPSEAISADAGVVDDEVTDARDLGGLDDSGIDDTGTTLERMSEFGPFDYLADRAHRLYLSGYSDRAVRACRAWAPVTRSAGDRATTRFLCYIEGVALQELGRDHEGVTVAMDLLSELDDDPDPLWRAKALALLAQSSIQVKEVSRAMDALAEGTWLVAIAPPGSYSHLSASTAVALALRAVFLFEQADELMSGIRLGEDWNIDLLVVQERALLSAFWGTTLLVVGRADEAGPHLVRCADQALRMRRTAELADDPEMSARAEVIEAYALSRLGYTALAAARVNAATQRFRLREDLVETHLARLVLGQAATESGDFAEARRQLCAALAAADRARREIWAAAAVESLADLDVAEHGEHPAIDLWKRLAREALERVWVERDGRFTALQTRNQVRALTAETSRMGEAALLDPLTGLGNRHMMTSTVDRAGADLSAVFVDVDEFKQVNDRFSHAVGDEVLRRIAVILRTHCRSDDIPVRYGGDEFVILVFGEGAAANGVAARLHEAVRNAPWGQVAPRLTVTVSVGVGRAAPTRGAIAAADAALYEAKRAGRDRVVTA</sequence>
<dbReference type="PANTHER" id="PTHR45138">
    <property type="entry name" value="REGULATORY COMPONENTS OF SENSORY TRANSDUCTION SYSTEM"/>
    <property type="match status" value="1"/>
</dbReference>
<dbReference type="SMART" id="SM00267">
    <property type="entry name" value="GGDEF"/>
    <property type="match status" value="1"/>
</dbReference>
<organism evidence="2 3">
    <name type="scientific">Cryobacterium algoritolerans</name>
    <dbReference type="NCBI Taxonomy" id="1259184"/>
    <lineage>
        <taxon>Bacteria</taxon>
        <taxon>Bacillati</taxon>
        <taxon>Actinomycetota</taxon>
        <taxon>Actinomycetes</taxon>
        <taxon>Micrococcales</taxon>
        <taxon>Microbacteriaceae</taxon>
        <taxon>Cryobacterium</taxon>
    </lineage>
</organism>
<dbReference type="CDD" id="cd01949">
    <property type="entry name" value="GGDEF"/>
    <property type="match status" value="1"/>
</dbReference>
<dbReference type="InterPro" id="IPR029787">
    <property type="entry name" value="Nucleotide_cyclase"/>
</dbReference>
<dbReference type="InterPro" id="IPR000160">
    <property type="entry name" value="GGDEF_dom"/>
</dbReference>
<dbReference type="Gene3D" id="3.30.70.270">
    <property type="match status" value="1"/>
</dbReference>
<reference evidence="2 3" key="1">
    <citation type="submission" date="2019-03" db="EMBL/GenBank/DDBJ databases">
        <title>Genomics of glacier-inhabiting Cryobacterium strains.</title>
        <authorList>
            <person name="Liu Q."/>
            <person name="Xin Y.-H."/>
        </authorList>
    </citation>
    <scope>NUCLEOTIDE SEQUENCE [LARGE SCALE GENOMIC DNA]</scope>
    <source>
        <strain evidence="2 3">MDT1-3</strain>
    </source>
</reference>
<dbReference type="OrthoDB" id="23692at2"/>
<name>A0A4V3IE18_9MICO</name>
<dbReference type="SUPFAM" id="SSF55073">
    <property type="entry name" value="Nucleotide cyclase"/>
    <property type="match status" value="1"/>
</dbReference>
<evidence type="ECO:0000259" key="1">
    <source>
        <dbReference type="PROSITE" id="PS50887"/>
    </source>
</evidence>
<dbReference type="PANTHER" id="PTHR45138:SF9">
    <property type="entry name" value="DIGUANYLATE CYCLASE DGCM-RELATED"/>
    <property type="match status" value="1"/>
</dbReference>
<dbReference type="EMBL" id="SOFP01000075">
    <property type="protein sequence ID" value="TFC10398.1"/>
    <property type="molecule type" value="Genomic_DNA"/>
</dbReference>
<dbReference type="RefSeq" id="WP_134569088.1">
    <property type="nucleotide sequence ID" value="NZ_SOFP01000075.1"/>
</dbReference>
<dbReference type="GO" id="GO:0052621">
    <property type="term" value="F:diguanylate cyclase activity"/>
    <property type="evidence" value="ECO:0007669"/>
    <property type="project" value="TreeGrafter"/>
</dbReference>
<gene>
    <name evidence="2" type="ORF">E3O19_15465</name>
</gene>
<proteinExistence type="predicted"/>
<keyword evidence="3" id="KW-1185">Reference proteome</keyword>
<comment type="caution">
    <text evidence="2">The sequence shown here is derived from an EMBL/GenBank/DDBJ whole genome shotgun (WGS) entry which is preliminary data.</text>
</comment>